<dbReference type="Proteomes" id="UP001390339">
    <property type="component" value="Unassembled WGS sequence"/>
</dbReference>
<keyword evidence="2" id="KW-1185">Reference proteome</keyword>
<name>A0ABR2JN69_9PEZI</name>
<accession>A0ABR2JN69</accession>
<dbReference type="EMBL" id="JAPCWZ010000001">
    <property type="protein sequence ID" value="KAK8880259.1"/>
    <property type="molecule type" value="Genomic_DNA"/>
</dbReference>
<sequence length="301" mass="34873">MFTIPESPNDPFWKTVSHQPDSLFMNLPYDVLILFKEWLPRENQAMLALTCKSAMDLYYPKTPLVWDEITHVRRLMELSVSDRLYYCWDCTYLHHLDRLDPKEWRIRAREHGYSQPSLRRPDPNNPNHTKKFLIMNEHLYGPGRGIALSPGFIEATTIGDWSLKPSVAILDGQLFLSVRYAITVRGPLLQGWPHMKGFKFCHHLQDSQEFWGPQPGVHGLPGLQMLRGWWQSGGARMPSRTHMQGHCDLCLTDYTERTKDFQEEHMSFLYAGHAPGSVKKRWERGVAAKRKQIRASGKTSA</sequence>
<proteinExistence type="predicted"/>
<reference evidence="1 2" key="1">
    <citation type="journal article" date="2024" name="IMA Fungus">
        <title>Apiospora arundinis, a panoply of carbohydrate-active enzymes and secondary metabolites.</title>
        <authorList>
            <person name="Sorensen T."/>
            <person name="Petersen C."/>
            <person name="Muurmann A.T."/>
            <person name="Christiansen J.V."/>
            <person name="Brundto M.L."/>
            <person name="Overgaard C.K."/>
            <person name="Boysen A.T."/>
            <person name="Wollenberg R.D."/>
            <person name="Larsen T.O."/>
            <person name="Sorensen J.L."/>
            <person name="Nielsen K.L."/>
            <person name="Sondergaard T.E."/>
        </authorList>
    </citation>
    <scope>NUCLEOTIDE SEQUENCE [LARGE SCALE GENOMIC DNA]</scope>
    <source>
        <strain evidence="1 2">AAU 773</strain>
    </source>
</reference>
<comment type="caution">
    <text evidence="1">The sequence shown here is derived from an EMBL/GenBank/DDBJ whole genome shotgun (WGS) entry which is preliminary data.</text>
</comment>
<evidence type="ECO:0000313" key="2">
    <source>
        <dbReference type="Proteomes" id="UP001390339"/>
    </source>
</evidence>
<organism evidence="1 2">
    <name type="scientific">Apiospora arundinis</name>
    <dbReference type="NCBI Taxonomy" id="335852"/>
    <lineage>
        <taxon>Eukaryota</taxon>
        <taxon>Fungi</taxon>
        <taxon>Dikarya</taxon>
        <taxon>Ascomycota</taxon>
        <taxon>Pezizomycotina</taxon>
        <taxon>Sordariomycetes</taxon>
        <taxon>Xylariomycetidae</taxon>
        <taxon>Amphisphaeriales</taxon>
        <taxon>Apiosporaceae</taxon>
        <taxon>Apiospora</taxon>
    </lineage>
</organism>
<evidence type="ECO:0000313" key="1">
    <source>
        <dbReference type="EMBL" id="KAK8880259.1"/>
    </source>
</evidence>
<evidence type="ECO:0008006" key="3">
    <source>
        <dbReference type="Google" id="ProtNLM"/>
    </source>
</evidence>
<protein>
    <recommendedName>
        <fullName evidence="3">F-box domain-containing protein</fullName>
    </recommendedName>
</protein>
<gene>
    <name evidence="1" type="ORF">PGQ11_001553</name>
</gene>